<dbReference type="SMART" id="SM01147">
    <property type="entry name" value="DUF1087"/>
    <property type="match status" value="1"/>
</dbReference>
<feature type="domain" description="Helicase ATP-binding" evidence="8">
    <location>
        <begin position="1"/>
        <end position="161"/>
    </location>
</feature>
<dbReference type="InterPro" id="IPR038718">
    <property type="entry name" value="SNF2-like_sf"/>
</dbReference>
<feature type="region of interest" description="Disordered" evidence="7">
    <location>
        <begin position="1151"/>
        <end position="1198"/>
    </location>
</feature>
<comment type="subcellular location">
    <subcellularLocation>
        <location evidence="1">Nucleus</location>
    </subcellularLocation>
</comment>
<dbReference type="PROSITE" id="PS51194">
    <property type="entry name" value="HELICASE_CTER"/>
    <property type="match status" value="1"/>
</dbReference>
<dbReference type="InterPro" id="IPR049730">
    <property type="entry name" value="SNF2/RAD54-like_C"/>
</dbReference>
<feature type="compositionally biased region" description="Basic and acidic residues" evidence="7">
    <location>
        <begin position="635"/>
        <end position="651"/>
    </location>
</feature>
<dbReference type="InterPro" id="IPR000330">
    <property type="entry name" value="SNF2_N"/>
</dbReference>
<keyword evidence="6" id="KW-0539">Nucleus</keyword>
<reference evidence="11" key="1">
    <citation type="submission" date="2022-11" db="UniProtKB">
        <authorList>
            <consortium name="WormBaseParasite"/>
        </authorList>
    </citation>
    <scope>IDENTIFICATION</scope>
</reference>
<dbReference type="PANTHER" id="PTHR45623">
    <property type="entry name" value="CHROMODOMAIN-HELICASE-DNA-BINDING PROTEIN 3-RELATED-RELATED"/>
    <property type="match status" value="1"/>
</dbReference>
<dbReference type="GO" id="GO:0005524">
    <property type="term" value="F:ATP binding"/>
    <property type="evidence" value="ECO:0007669"/>
    <property type="project" value="UniProtKB-KW"/>
</dbReference>
<evidence type="ECO:0000256" key="4">
    <source>
        <dbReference type="ARBA" id="ARBA00022801"/>
    </source>
</evidence>
<dbReference type="GO" id="GO:0042393">
    <property type="term" value="F:histone binding"/>
    <property type="evidence" value="ECO:0007669"/>
    <property type="project" value="TreeGrafter"/>
</dbReference>
<name>A0A914MC67_MELIC</name>
<evidence type="ECO:0000256" key="6">
    <source>
        <dbReference type="ARBA" id="ARBA00023242"/>
    </source>
</evidence>
<dbReference type="SMART" id="SM01146">
    <property type="entry name" value="DUF1086"/>
    <property type="match status" value="1"/>
</dbReference>
<keyword evidence="3" id="KW-0547">Nucleotide-binding</keyword>
<keyword evidence="10" id="KW-1185">Reference proteome</keyword>
<keyword evidence="5" id="KW-0067">ATP-binding</keyword>
<dbReference type="CDD" id="cd18793">
    <property type="entry name" value="SF2_C_SNF"/>
    <property type="match status" value="1"/>
</dbReference>
<dbReference type="InterPro" id="IPR012957">
    <property type="entry name" value="CHD_C2"/>
</dbReference>
<evidence type="ECO:0000256" key="5">
    <source>
        <dbReference type="ARBA" id="ARBA00022840"/>
    </source>
</evidence>
<dbReference type="GO" id="GO:0003682">
    <property type="term" value="F:chromatin binding"/>
    <property type="evidence" value="ECO:0007669"/>
    <property type="project" value="TreeGrafter"/>
</dbReference>
<dbReference type="InterPro" id="IPR027417">
    <property type="entry name" value="P-loop_NTPase"/>
</dbReference>
<dbReference type="SMART" id="SM00490">
    <property type="entry name" value="HELICc"/>
    <property type="match status" value="1"/>
</dbReference>
<dbReference type="Gene3D" id="1.10.10.60">
    <property type="entry name" value="Homeodomain-like"/>
    <property type="match status" value="1"/>
</dbReference>
<dbReference type="Gene3D" id="3.40.50.10810">
    <property type="entry name" value="Tandem AAA-ATPase domain"/>
    <property type="match status" value="1"/>
</dbReference>
<dbReference type="Pfam" id="PF00176">
    <property type="entry name" value="SNF2-rel_dom"/>
    <property type="match status" value="1"/>
</dbReference>
<feature type="region of interest" description="Disordered" evidence="7">
    <location>
        <begin position="784"/>
        <end position="881"/>
    </location>
</feature>
<dbReference type="Pfam" id="PF08074">
    <property type="entry name" value="CHDCT2"/>
    <property type="match status" value="2"/>
</dbReference>
<dbReference type="SUPFAM" id="SSF52540">
    <property type="entry name" value="P-loop containing nucleoside triphosphate hydrolases"/>
    <property type="match status" value="2"/>
</dbReference>
<dbReference type="GO" id="GO:0005634">
    <property type="term" value="C:nucleus"/>
    <property type="evidence" value="ECO:0007669"/>
    <property type="project" value="UniProtKB-SubCell"/>
</dbReference>
<dbReference type="FunFam" id="3.40.50.300:FF:000015">
    <property type="entry name" value="chromodomain-helicase-DNA-binding protein 9 isoform X1"/>
    <property type="match status" value="1"/>
</dbReference>
<dbReference type="PROSITE" id="PS51192">
    <property type="entry name" value="HELICASE_ATP_BIND_1"/>
    <property type="match status" value="1"/>
</dbReference>
<dbReference type="SMART" id="SM00487">
    <property type="entry name" value="DEXDc"/>
    <property type="match status" value="1"/>
</dbReference>
<evidence type="ECO:0000256" key="3">
    <source>
        <dbReference type="ARBA" id="ARBA00022741"/>
    </source>
</evidence>
<dbReference type="InterPro" id="IPR009462">
    <property type="entry name" value="CHD_II_SANT-like"/>
</dbReference>
<feature type="compositionally biased region" description="Acidic residues" evidence="7">
    <location>
        <begin position="1188"/>
        <end position="1198"/>
    </location>
</feature>
<dbReference type="Pfam" id="PF06461">
    <property type="entry name" value="CHDII_SANT-like"/>
    <property type="match status" value="1"/>
</dbReference>
<feature type="compositionally biased region" description="Basic and acidic residues" evidence="7">
    <location>
        <begin position="1151"/>
        <end position="1175"/>
    </location>
</feature>
<dbReference type="PANTHER" id="PTHR45623:SF17">
    <property type="entry name" value="CHROMODOMAIN-HELICASE-DNA-BINDING PROTEIN 3-RELATED"/>
    <property type="match status" value="1"/>
</dbReference>
<dbReference type="InterPro" id="IPR009463">
    <property type="entry name" value="DUF1087"/>
</dbReference>
<dbReference type="Proteomes" id="UP000887563">
    <property type="component" value="Unplaced"/>
</dbReference>
<dbReference type="GO" id="GO:0003677">
    <property type="term" value="F:DNA binding"/>
    <property type="evidence" value="ECO:0007669"/>
    <property type="project" value="InterPro"/>
</dbReference>
<dbReference type="Pfam" id="PF00271">
    <property type="entry name" value="Helicase_C"/>
    <property type="match status" value="1"/>
</dbReference>
<proteinExistence type="predicted"/>
<dbReference type="InterPro" id="IPR014001">
    <property type="entry name" value="Helicase_ATP-bd"/>
</dbReference>
<feature type="compositionally biased region" description="Basic and acidic residues" evidence="7">
    <location>
        <begin position="784"/>
        <end position="812"/>
    </location>
</feature>
<keyword evidence="4" id="KW-0378">Hydrolase</keyword>
<protein>
    <submittedName>
        <fullName evidence="11">Uncharacterized protein</fullName>
    </submittedName>
</protein>
<evidence type="ECO:0000256" key="7">
    <source>
        <dbReference type="SAM" id="MobiDB-lite"/>
    </source>
</evidence>
<evidence type="ECO:0000313" key="11">
    <source>
        <dbReference type="WBParaSite" id="Minc3s01498g24284"/>
    </source>
</evidence>
<feature type="region of interest" description="Disordered" evidence="7">
    <location>
        <begin position="594"/>
        <end position="654"/>
    </location>
</feature>
<dbReference type="GO" id="GO:0140658">
    <property type="term" value="F:ATP-dependent chromatin remodeler activity"/>
    <property type="evidence" value="ECO:0007669"/>
    <property type="project" value="TreeGrafter"/>
</dbReference>
<dbReference type="Pfam" id="PF06465">
    <property type="entry name" value="DUF1087"/>
    <property type="match status" value="1"/>
</dbReference>
<dbReference type="InterPro" id="IPR002464">
    <property type="entry name" value="DNA/RNA_helicase_DEAH_CS"/>
</dbReference>
<organism evidence="10 11">
    <name type="scientific">Meloidogyne incognita</name>
    <name type="common">Southern root-knot nematode worm</name>
    <name type="synonym">Oxyuris incognita</name>
    <dbReference type="NCBI Taxonomy" id="6306"/>
    <lineage>
        <taxon>Eukaryota</taxon>
        <taxon>Metazoa</taxon>
        <taxon>Ecdysozoa</taxon>
        <taxon>Nematoda</taxon>
        <taxon>Chromadorea</taxon>
        <taxon>Rhabditida</taxon>
        <taxon>Tylenchina</taxon>
        <taxon>Tylenchomorpha</taxon>
        <taxon>Tylenchoidea</taxon>
        <taxon>Meloidogynidae</taxon>
        <taxon>Meloidogyninae</taxon>
        <taxon>Meloidogyne</taxon>
        <taxon>Meloidogyne incognita group</taxon>
    </lineage>
</organism>
<accession>A0A914MC67</accession>
<dbReference type="Gene3D" id="3.40.50.300">
    <property type="entry name" value="P-loop containing nucleotide triphosphate hydrolases"/>
    <property type="match status" value="1"/>
</dbReference>
<evidence type="ECO:0000256" key="2">
    <source>
        <dbReference type="ARBA" id="ARBA00022737"/>
    </source>
</evidence>
<evidence type="ECO:0000256" key="1">
    <source>
        <dbReference type="ARBA" id="ARBA00004123"/>
    </source>
</evidence>
<dbReference type="InterPro" id="IPR001650">
    <property type="entry name" value="Helicase_C-like"/>
</dbReference>
<dbReference type="AlphaFoldDB" id="A0A914MC67"/>
<feature type="domain" description="Helicase C-terminal" evidence="9">
    <location>
        <begin position="293"/>
        <end position="454"/>
    </location>
</feature>
<dbReference type="WBParaSite" id="Minc3s01498g24284">
    <property type="protein sequence ID" value="Minc3s01498g24284"/>
    <property type="gene ID" value="Minc3s01498g24284"/>
</dbReference>
<sequence length="1198" mass="136833">MVFLYSLVKEGHSKGPFLVSAPLSTLINWEREAEFWSPDLYVVTYIGDKDSRTVIREHEFSFVEGATRGGTKAGRMRTDQGIKFHVLLTSYELINIDKAILSSIDWAVLVVDEAHRLKNNQSLFFRTLLDFNIGYRLLLTGTPLQNNLEELFHLLNFLSPDRFYDLESFTHEFAEISKEDQIQRLHQLLGPHMLRRLKADVLTGMPSKSELIVRVELSPLQKKYYRHILTKNFEALSIKNGRSQMSLLNIIMELKKCANHPYLFPKASIEAPKRPTGAYEGEALIKNSGKFVLLQKMLKRLKEQGHRVLIFSQMTKMLDILEDMMDFLGYKYERIDGSITGQSRQDAIDRFNAAGAQQFVFLLSTRAGGLGINLATADTVVIYDSDWNPHNDIQAFSRAHRIGQQRKVMIYRFVTRNSVEERITSVAKKKMMLTHLVVRAGIGQKGPSMSKTELDDVLRWGTEELFKDEEAQQGDGAGKSTEQNIVWDDDAVDKLLERAEDETKEVAAAPDEPERKDWANDYLSSFKVATYITKEDEPEEEDETEVIKEAVQEADPDYWEKLLRHHFEQEQELERAHLGKGKRVRKQVNYATEAIQQEWQPGSAGTPAGGDQDYSDSFSGVSDHDGSGSGEDDFDSAREERRRKRERDGEKLPPLLARVNGQLEVLGFNPRQRRAFFNAVMRWGMPPHDAYQSQWLVRDLKGKSERAFKAYTSLFMRHLCEPGADSQECFNDGVPREGLNRVQVLTRIGIMSLIRKKVQEFEAVNGEWSIPEVQTQMLAAAEAANKEREKDKDHLTVQRKEKELSVHSDASRDLTPAIDDLKKTAEPQEVEMIDAAAELTGGDTQTIAADSSPKKADVDKDEEKKNEEETEQKSKEPRPKIMFNIADGGFTELHTLWLNEENVAVPGKEYEIWNRRHDYWLLCGIVMHGYGRYQDIQNDNRFSIINEPFKLEQRKGGNFAEYKNKFLQRRYKLVEQALIIEEQLRRAAYLQITQKTEEQHMQKDAAEKAIAIGQDPVLASQAVADNSAQLSERFADLECLATAHESLSRDALKGDKNAYTVLHKVLTQLEDLMNDMKSDVSRLPTTLARLRPVTERLGMTERAILNRLTTKDSEASAGQSPLPPPGPFVTPITSAKFSGIQPKFASIVKKEYKINRKEENEKKEEEKEKDVKMEENENNNEDLAKEGNEEEKIEENEA</sequence>
<evidence type="ECO:0000259" key="9">
    <source>
        <dbReference type="PROSITE" id="PS51194"/>
    </source>
</evidence>
<feature type="compositionally biased region" description="Basic and acidic residues" evidence="7">
    <location>
        <begin position="852"/>
        <end position="879"/>
    </location>
</feature>
<dbReference type="GO" id="GO:0016887">
    <property type="term" value="F:ATP hydrolysis activity"/>
    <property type="evidence" value="ECO:0007669"/>
    <property type="project" value="TreeGrafter"/>
</dbReference>
<keyword evidence="2" id="KW-0677">Repeat</keyword>
<evidence type="ECO:0000259" key="8">
    <source>
        <dbReference type="PROSITE" id="PS51192"/>
    </source>
</evidence>
<evidence type="ECO:0000313" key="10">
    <source>
        <dbReference type="Proteomes" id="UP000887563"/>
    </source>
</evidence>
<dbReference type="PROSITE" id="PS00690">
    <property type="entry name" value="DEAH_ATP_HELICASE"/>
    <property type="match status" value="1"/>
</dbReference>
<dbReference type="GO" id="GO:0000785">
    <property type="term" value="C:chromatin"/>
    <property type="evidence" value="ECO:0007669"/>
    <property type="project" value="TreeGrafter"/>
</dbReference>